<evidence type="ECO:0000256" key="2">
    <source>
        <dbReference type="ARBA" id="ARBA00022771"/>
    </source>
</evidence>
<reference evidence="7" key="1">
    <citation type="submission" date="2022-12" db="EMBL/GenBank/DDBJ databases">
        <title>Bacterial isolates from different developmental stages of Nematostella vectensis.</title>
        <authorList>
            <person name="Fraune S."/>
        </authorList>
    </citation>
    <scope>NUCLEOTIDE SEQUENCE</scope>
    <source>
        <strain evidence="7">G21619-S1</strain>
    </source>
</reference>
<dbReference type="RefSeq" id="WP_269358751.1">
    <property type="nucleotide sequence ID" value="NZ_JAPWHE010000006.1"/>
</dbReference>
<keyword evidence="2" id="KW-0863">Zinc-finger</keyword>
<sequence length="125" mass="13955">MKPLSASVLKALESKLIRLRDTALSEVRMVETRDLRPYEETDGEVRDPAERAEARREDEIDQAEMTLDQATARAADAALQRIANGSYGACRDCGQAISQARLFALPIALRCAACQQKYEQRSGRR</sequence>
<dbReference type="PANTHER" id="PTHR33823">
    <property type="entry name" value="RNA POLYMERASE-BINDING TRANSCRIPTION FACTOR DKSA-RELATED"/>
    <property type="match status" value="1"/>
</dbReference>
<accession>A0ABT4M4P2</accession>
<feature type="region of interest" description="Disordered" evidence="5">
    <location>
        <begin position="38"/>
        <end position="57"/>
    </location>
</feature>
<dbReference type="PANTHER" id="PTHR33823:SF4">
    <property type="entry name" value="GENERAL STRESS PROTEIN 16O"/>
    <property type="match status" value="1"/>
</dbReference>
<dbReference type="InterPro" id="IPR037187">
    <property type="entry name" value="DnaK_N"/>
</dbReference>
<evidence type="ECO:0000256" key="5">
    <source>
        <dbReference type="SAM" id="MobiDB-lite"/>
    </source>
</evidence>
<keyword evidence="1" id="KW-0479">Metal-binding</keyword>
<evidence type="ECO:0000256" key="1">
    <source>
        <dbReference type="ARBA" id="ARBA00022723"/>
    </source>
</evidence>
<keyword evidence="3" id="KW-0862">Zinc</keyword>
<dbReference type="SUPFAM" id="SSF109635">
    <property type="entry name" value="DnaK suppressor protein DksA, alpha-hairpin domain"/>
    <property type="match status" value="1"/>
</dbReference>
<dbReference type="PROSITE" id="PS51128">
    <property type="entry name" value="ZF_DKSA_2"/>
    <property type="match status" value="1"/>
</dbReference>
<protein>
    <submittedName>
        <fullName evidence="7">TraR/DksA C4-type zinc finger protein</fullName>
    </submittedName>
</protein>
<proteinExistence type="predicted"/>
<gene>
    <name evidence="7" type="ORF">O4H32_09980</name>
</gene>
<evidence type="ECO:0000256" key="3">
    <source>
        <dbReference type="ARBA" id="ARBA00022833"/>
    </source>
</evidence>
<organism evidence="7 8">
    <name type="scientific">Castellaniella denitrificans</name>
    <dbReference type="NCBI Taxonomy" id="56119"/>
    <lineage>
        <taxon>Bacteria</taxon>
        <taxon>Pseudomonadati</taxon>
        <taxon>Pseudomonadota</taxon>
        <taxon>Betaproteobacteria</taxon>
        <taxon>Burkholderiales</taxon>
        <taxon>Alcaligenaceae</taxon>
        <taxon>Castellaniella</taxon>
    </lineage>
</organism>
<evidence type="ECO:0000256" key="4">
    <source>
        <dbReference type="PROSITE-ProRule" id="PRU00510"/>
    </source>
</evidence>
<dbReference type="Proteomes" id="UP001068379">
    <property type="component" value="Unassembled WGS sequence"/>
</dbReference>
<feature type="zinc finger region" description="dksA C4-type" evidence="4">
    <location>
        <begin position="90"/>
        <end position="114"/>
    </location>
</feature>
<evidence type="ECO:0000259" key="6">
    <source>
        <dbReference type="Pfam" id="PF01258"/>
    </source>
</evidence>
<dbReference type="SUPFAM" id="SSF57716">
    <property type="entry name" value="Glucocorticoid receptor-like (DNA-binding domain)"/>
    <property type="match status" value="1"/>
</dbReference>
<evidence type="ECO:0000313" key="8">
    <source>
        <dbReference type="Proteomes" id="UP001068379"/>
    </source>
</evidence>
<feature type="domain" description="Zinc finger DksA/TraR C4-type" evidence="6">
    <location>
        <begin position="85"/>
        <end position="120"/>
    </location>
</feature>
<evidence type="ECO:0000313" key="7">
    <source>
        <dbReference type="EMBL" id="MCZ4330277.1"/>
    </source>
</evidence>
<name>A0ABT4M4P2_9BURK</name>
<comment type="caution">
    <text evidence="7">The sequence shown here is derived from an EMBL/GenBank/DDBJ whole genome shotgun (WGS) entry which is preliminary data.</text>
</comment>
<dbReference type="EMBL" id="JAPWHE010000006">
    <property type="protein sequence ID" value="MCZ4330277.1"/>
    <property type="molecule type" value="Genomic_DNA"/>
</dbReference>
<keyword evidence="8" id="KW-1185">Reference proteome</keyword>
<dbReference type="Gene3D" id="1.20.120.910">
    <property type="entry name" value="DksA, coiled-coil domain"/>
    <property type="match status" value="1"/>
</dbReference>
<dbReference type="Pfam" id="PF01258">
    <property type="entry name" value="zf-dskA_traR"/>
    <property type="match status" value="1"/>
</dbReference>
<dbReference type="InterPro" id="IPR000962">
    <property type="entry name" value="Znf_DskA_TraR"/>
</dbReference>